<sequence>MGNGFYLIMEEYMELADRYLPGRLEGLYIHGSAALGAYLPGKSDIDFIAVTKGVLSQEEADRLIRVHGELAVKHQSPELDGCYIIWDDLGSLAAESRYIYNGGEFKEGAPFNPVMWRILKDHGVRLRGPDISDLSIPVREEDLAEYIRENSQSYWRKRTEAMKADPKRMMALPAEMIYEELEWSILGLLRQFYTIRENGITSKAGAGKYGLMNMPDKWHSVIELALLVRKGNTPPEAPELDMITDALQLMDHLSSSILKEKKGLPS</sequence>
<evidence type="ECO:0000259" key="3">
    <source>
        <dbReference type="Pfam" id="PF13427"/>
    </source>
</evidence>
<dbReference type="AlphaFoldDB" id="A0A5D4SUM3"/>
<dbReference type="GO" id="GO:0016779">
    <property type="term" value="F:nucleotidyltransferase activity"/>
    <property type="evidence" value="ECO:0007669"/>
    <property type="project" value="InterPro"/>
</dbReference>
<organism evidence="4 5">
    <name type="scientific">Bacillus infantis</name>
    <dbReference type="NCBI Taxonomy" id="324767"/>
    <lineage>
        <taxon>Bacteria</taxon>
        <taxon>Bacillati</taxon>
        <taxon>Bacillota</taxon>
        <taxon>Bacilli</taxon>
        <taxon>Bacillales</taxon>
        <taxon>Bacillaceae</taxon>
        <taxon>Bacillus</taxon>
    </lineage>
</organism>
<comment type="caution">
    <text evidence="4">The sequence shown here is derived from an EMBL/GenBank/DDBJ whole genome shotgun (WGS) entry which is preliminary data.</text>
</comment>
<dbReference type="EMBL" id="VTES01000001">
    <property type="protein sequence ID" value="TYS65938.1"/>
    <property type="molecule type" value="Genomic_DNA"/>
</dbReference>
<name>A0A5D4SUM3_9BACI</name>
<dbReference type="InterPro" id="IPR043519">
    <property type="entry name" value="NT_sf"/>
</dbReference>
<evidence type="ECO:0000259" key="2">
    <source>
        <dbReference type="Pfam" id="PF01909"/>
    </source>
</evidence>
<dbReference type="RefSeq" id="WP_101549532.1">
    <property type="nucleotide sequence ID" value="NZ_JAIVAO010000001.1"/>
</dbReference>
<feature type="domain" description="Polymerase nucleotidyl transferase" evidence="2">
    <location>
        <begin position="25"/>
        <end position="72"/>
    </location>
</feature>
<gene>
    <name evidence="4" type="ORF">FZD47_00140</name>
</gene>
<evidence type="ECO:0000256" key="1">
    <source>
        <dbReference type="ARBA" id="ARBA00022679"/>
    </source>
</evidence>
<protein>
    <submittedName>
        <fullName evidence="4">DUF4111 domain-containing protein</fullName>
    </submittedName>
</protein>
<proteinExistence type="predicted"/>
<dbReference type="InterPro" id="IPR002934">
    <property type="entry name" value="Polymerase_NTP_transf_dom"/>
</dbReference>
<accession>A0A5D4SUM3</accession>
<dbReference type="Pfam" id="PF13427">
    <property type="entry name" value="AadA_C"/>
    <property type="match status" value="1"/>
</dbReference>
<reference evidence="4 5" key="1">
    <citation type="submission" date="2019-08" db="EMBL/GenBank/DDBJ databases">
        <title>Bacillus genomes from the desert of Cuatro Cienegas, Coahuila.</title>
        <authorList>
            <person name="Olmedo-Alvarez G."/>
        </authorList>
    </citation>
    <scope>NUCLEOTIDE SEQUENCE [LARGE SCALE GENOMIC DNA]</scope>
    <source>
        <strain evidence="4 5">CH37_1T</strain>
    </source>
</reference>
<keyword evidence="1" id="KW-0808">Transferase</keyword>
<evidence type="ECO:0000313" key="5">
    <source>
        <dbReference type="Proteomes" id="UP000323732"/>
    </source>
</evidence>
<dbReference type="SUPFAM" id="SSF81301">
    <property type="entry name" value="Nucleotidyltransferase"/>
    <property type="match status" value="1"/>
</dbReference>
<feature type="domain" description="Adenylyltransferase AadA C-terminal" evidence="3">
    <location>
        <begin position="171"/>
        <end position="233"/>
    </location>
</feature>
<dbReference type="Pfam" id="PF01909">
    <property type="entry name" value="NTP_transf_2"/>
    <property type="match status" value="1"/>
</dbReference>
<evidence type="ECO:0000313" key="4">
    <source>
        <dbReference type="EMBL" id="TYS65938.1"/>
    </source>
</evidence>
<dbReference type="Proteomes" id="UP000323732">
    <property type="component" value="Unassembled WGS sequence"/>
</dbReference>
<dbReference type="InterPro" id="IPR025184">
    <property type="entry name" value="AadA_C"/>
</dbReference>